<evidence type="ECO:0000313" key="4">
    <source>
        <dbReference type="Proteomes" id="UP000253918"/>
    </source>
</evidence>
<dbReference type="AlphaFoldDB" id="A0A369VVN6"/>
<feature type="region of interest" description="Disordered" evidence="1">
    <location>
        <begin position="140"/>
        <end position="180"/>
    </location>
</feature>
<feature type="signal peptide" evidence="2">
    <location>
        <begin position="1"/>
        <end position="23"/>
    </location>
</feature>
<feature type="chain" id="PRO_5016777971" evidence="2">
    <location>
        <begin position="24"/>
        <end position="196"/>
    </location>
</feature>
<evidence type="ECO:0000256" key="2">
    <source>
        <dbReference type="SAM" id="SignalP"/>
    </source>
</evidence>
<comment type="caution">
    <text evidence="3">The sequence shown here is derived from an EMBL/GenBank/DDBJ whole genome shotgun (WGS) entry which is preliminary data.</text>
</comment>
<dbReference type="EMBL" id="QQNB01000001">
    <property type="protein sequence ID" value="RDE06456.1"/>
    <property type="molecule type" value="Genomic_DNA"/>
</dbReference>
<name>A0A369VVN6_9SPHN</name>
<keyword evidence="2" id="KW-0732">Signal</keyword>
<sequence>MHLMTKLILGGGAMVSLAGGALAADKAGVHTAEIPLGNGQVATVRYVGDVPPKIRIVPVERVAVSVALVDPGFATFDRMVAEMNARRDAMLRQVAAMAAQAPAAGASRVSLRQLPAGTVSYSFVSTTGADGCTRTVRTSYTAGQPQPQVIRQQSAGCRATDRAPTPAAAPGTSAPAKVTPVAAPVAAKKPFDPRTI</sequence>
<accession>A0A369VVN6</accession>
<feature type="compositionally biased region" description="Low complexity" evidence="1">
    <location>
        <begin position="162"/>
        <end position="180"/>
    </location>
</feature>
<dbReference type="Proteomes" id="UP000253918">
    <property type="component" value="Unassembled WGS sequence"/>
</dbReference>
<gene>
    <name evidence="3" type="ORF">DVW87_01695</name>
</gene>
<feature type="compositionally biased region" description="Polar residues" evidence="1">
    <location>
        <begin position="140"/>
        <end position="155"/>
    </location>
</feature>
<evidence type="ECO:0000313" key="3">
    <source>
        <dbReference type="EMBL" id="RDE06456.1"/>
    </source>
</evidence>
<reference evidence="3 4" key="1">
    <citation type="submission" date="2018-07" db="EMBL/GenBank/DDBJ databases">
        <title>a novel species of Sphingomonas isolated from the rhizosphere soil of Araceae plant.</title>
        <authorList>
            <person name="Zhiyong W."/>
            <person name="Qinglan Z."/>
            <person name="Zhiwei F."/>
            <person name="Ding X."/>
            <person name="Gejiao W."/>
            <person name="Shixue Z."/>
        </authorList>
    </citation>
    <scope>NUCLEOTIDE SEQUENCE [LARGE SCALE GENOMIC DNA]</scope>
    <source>
        <strain evidence="3 4">WZY 27</strain>
    </source>
</reference>
<organism evidence="3 4">
    <name type="scientific">Sphingomonas aracearum</name>
    <dbReference type="NCBI Taxonomy" id="2283317"/>
    <lineage>
        <taxon>Bacteria</taxon>
        <taxon>Pseudomonadati</taxon>
        <taxon>Pseudomonadota</taxon>
        <taxon>Alphaproteobacteria</taxon>
        <taxon>Sphingomonadales</taxon>
        <taxon>Sphingomonadaceae</taxon>
        <taxon>Sphingomonas</taxon>
    </lineage>
</organism>
<evidence type="ECO:0000256" key="1">
    <source>
        <dbReference type="SAM" id="MobiDB-lite"/>
    </source>
</evidence>
<proteinExistence type="predicted"/>
<keyword evidence="4" id="KW-1185">Reference proteome</keyword>
<protein>
    <submittedName>
        <fullName evidence="3">Uncharacterized protein</fullName>
    </submittedName>
</protein>